<organism evidence="1 2">
    <name type="scientific">Batrachochytrium salamandrivorans</name>
    <dbReference type="NCBI Taxonomy" id="1357716"/>
    <lineage>
        <taxon>Eukaryota</taxon>
        <taxon>Fungi</taxon>
        <taxon>Fungi incertae sedis</taxon>
        <taxon>Chytridiomycota</taxon>
        <taxon>Chytridiomycota incertae sedis</taxon>
        <taxon>Chytridiomycetes</taxon>
        <taxon>Rhizophydiales</taxon>
        <taxon>Rhizophydiales incertae sedis</taxon>
        <taxon>Batrachochytrium</taxon>
    </lineage>
</organism>
<evidence type="ECO:0000313" key="1">
    <source>
        <dbReference type="EMBL" id="KAH6600826.1"/>
    </source>
</evidence>
<accession>A0ABQ8FMF8</accession>
<reference evidence="1 2" key="1">
    <citation type="submission" date="2021-02" db="EMBL/GenBank/DDBJ databases">
        <title>Variation within the Batrachochytrium salamandrivorans European outbreak.</title>
        <authorList>
            <person name="Kelly M."/>
            <person name="Pasmans F."/>
            <person name="Shea T.P."/>
            <person name="Munoz J.F."/>
            <person name="Carranza S."/>
            <person name="Cuomo C.A."/>
            <person name="Martel A."/>
        </authorList>
    </citation>
    <scope>NUCLEOTIDE SEQUENCE [LARGE SCALE GENOMIC DNA]</scope>
    <source>
        <strain evidence="1 2">AMFP18/2</strain>
    </source>
</reference>
<comment type="caution">
    <text evidence="1">The sequence shown here is derived from an EMBL/GenBank/DDBJ whole genome shotgun (WGS) entry which is preliminary data.</text>
</comment>
<name>A0ABQ8FMF8_9FUNG</name>
<protein>
    <submittedName>
        <fullName evidence="1">Uncharacterized protein</fullName>
    </submittedName>
</protein>
<keyword evidence="2" id="KW-1185">Reference proteome</keyword>
<gene>
    <name evidence="1" type="ORF">BASA50_002031</name>
</gene>
<dbReference type="EMBL" id="JAFCIX010000027">
    <property type="protein sequence ID" value="KAH6600826.1"/>
    <property type="molecule type" value="Genomic_DNA"/>
</dbReference>
<dbReference type="Proteomes" id="UP001648503">
    <property type="component" value="Unassembled WGS sequence"/>
</dbReference>
<proteinExistence type="predicted"/>
<evidence type="ECO:0000313" key="2">
    <source>
        <dbReference type="Proteomes" id="UP001648503"/>
    </source>
</evidence>
<sequence length="118" mass="12815">MHPGGHNPVPENPHVYGIPGYLDQFQHIGAPPVQMGFPGGTWSGSSTDIPHSTWSCSIVDANASEFLTDAELCAMEGTLRNAIIPAIRNYWTDPGTTCWYCCPIQPNLAYATYRDSCG</sequence>